<dbReference type="InterPro" id="IPR036237">
    <property type="entry name" value="Xyl_isomerase-like_sf"/>
</dbReference>
<keyword evidence="2" id="KW-0378">Hydrolase</keyword>
<comment type="caution">
    <text evidence="2">The sequence shown here is derived from an EMBL/GenBank/DDBJ whole genome shotgun (WGS) entry which is preliminary data.</text>
</comment>
<keyword evidence="2" id="KW-0255">Endonuclease</keyword>
<name>A5KMZ5_9FIRM</name>
<protein>
    <submittedName>
        <fullName evidence="2">AP endonuclease, family 2</fullName>
    </submittedName>
</protein>
<reference evidence="2 3" key="1">
    <citation type="submission" date="2007-03" db="EMBL/GenBank/DDBJ databases">
        <authorList>
            <person name="Fulton L."/>
            <person name="Clifton S."/>
            <person name="Fulton B."/>
            <person name="Xu J."/>
            <person name="Minx P."/>
            <person name="Pepin K.H."/>
            <person name="Johnson M."/>
            <person name="Thiruvilangam P."/>
            <person name="Bhonagiri V."/>
            <person name="Nash W.E."/>
            <person name="Mardis E.R."/>
            <person name="Wilson R.K."/>
        </authorList>
    </citation>
    <scope>NUCLEOTIDE SEQUENCE [LARGE SCALE GENOMIC DNA]</scope>
    <source>
        <strain evidence="2 3">ATCC 27756</strain>
    </source>
</reference>
<feature type="domain" description="Xylose isomerase-like TIM barrel" evidence="1">
    <location>
        <begin position="22"/>
        <end position="267"/>
    </location>
</feature>
<keyword evidence="2" id="KW-0540">Nuclease</keyword>
<dbReference type="Pfam" id="PF01261">
    <property type="entry name" value="AP_endonuc_2"/>
    <property type="match status" value="1"/>
</dbReference>
<dbReference type="PANTHER" id="PTHR12110:SF53">
    <property type="entry name" value="BLR5974 PROTEIN"/>
    <property type="match status" value="1"/>
</dbReference>
<dbReference type="HOGENOM" id="CLU_050006_5_1_9"/>
<evidence type="ECO:0000313" key="3">
    <source>
        <dbReference type="Proteomes" id="UP000003577"/>
    </source>
</evidence>
<sequence length="273" mass="32088">MAMKFAPMNYHYLRYPIKKFLDKVERSPFNSIDLYCSAPQLNLFDYPLLRLIELKKEIEAHHLSVMAMTPENCVYPVNFCTQDDLTRESSIRYYQRAIDTAQFLDCPCVQISTGFGYFDQPREEGWKYCRESLWTLAQYCEKKDVRLLLEELKVTTTNVLITSKDIAKMLEEIESPSIVGMVDMDQMTYAKETIDDYFDNLGDKLQHIHFNDRGHTVPGDGDFPMKEYYDSIKNRGYDGTVSFEICDRRYYRDPDKAIDDIVAWMKANTNEFD</sequence>
<dbReference type="Gene3D" id="3.20.20.150">
    <property type="entry name" value="Divalent-metal-dependent TIM barrel enzymes"/>
    <property type="match status" value="1"/>
</dbReference>
<dbReference type="InterPro" id="IPR013022">
    <property type="entry name" value="Xyl_isomerase-like_TIM-brl"/>
</dbReference>
<organism evidence="2 3">
    <name type="scientific">[Ruminococcus] torques ATCC 27756</name>
    <dbReference type="NCBI Taxonomy" id="411460"/>
    <lineage>
        <taxon>Bacteria</taxon>
        <taxon>Bacillati</taxon>
        <taxon>Bacillota</taxon>
        <taxon>Clostridia</taxon>
        <taxon>Lachnospirales</taxon>
        <taxon>Lachnospiraceae</taxon>
        <taxon>Mediterraneibacter</taxon>
    </lineage>
</organism>
<dbReference type="AlphaFoldDB" id="A5KMZ5"/>
<dbReference type="SUPFAM" id="SSF51658">
    <property type="entry name" value="Xylose isomerase-like"/>
    <property type="match status" value="1"/>
</dbReference>
<reference evidence="2 3" key="2">
    <citation type="submission" date="2007-04" db="EMBL/GenBank/DDBJ databases">
        <title>Draft genome sequence of Ruminococcus torques (ATCC 27756).</title>
        <authorList>
            <person name="Sudarsanam P."/>
            <person name="Ley R."/>
            <person name="Guruge J."/>
            <person name="Turnbaugh P.J."/>
            <person name="Mahowald M."/>
            <person name="Liep D."/>
            <person name="Gordon J."/>
        </authorList>
    </citation>
    <scope>NUCLEOTIDE SEQUENCE [LARGE SCALE GENOMIC DNA]</scope>
    <source>
        <strain evidence="2 3">ATCC 27756</strain>
    </source>
</reference>
<dbReference type="InterPro" id="IPR050312">
    <property type="entry name" value="IolE/XylAMocC-like"/>
</dbReference>
<accession>A5KMZ5</accession>
<dbReference type="PANTHER" id="PTHR12110">
    <property type="entry name" value="HYDROXYPYRUVATE ISOMERASE"/>
    <property type="match status" value="1"/>
</dbReference>
<dbReference type="GO" id="GO:0004519">
    <property type="term" value="F:endonuclease activity"/>
    <property type="evidence" value="ECO:0007669"/>
    <property type="project" value="UniProtKB-KW"/>
</dbReference>
<dbReference type="Proteomes" id="UP000003577">
    <property type="component" value="Unassembled WGS sequence"/>
</dbReference>
<evidence type="ECO:0000259" key="1">
    <source>
        <dbReference type="Pfam" id="PF01261"/>
    </source>
</evidence>
<dbReference type="EMBL" id="AAVP02000007">
    <property type="protein sequence ID" value="EDK24161.1"/>
    <property type="molecule type" value="Genomic_DNA"/>
</dbReference>
<gene>
    <name evidence="2" type="ORF">RUMTOR_01618</name>
</gene>
<dbReference type="PaxDb" id="411460-RUMTOR_01618"/>
<evidence type="ECO:0000313" key="2">
    <source>
        <dbReference type="EMBL" id="EDK24161.1"/>
    </source>
</evidence>
<proteinExistence type="predicted"/>